<dbReference type="PANTHER" id="PTHR16222">
    <property type="entry name" value="ADP-RIBOSYLGLYCOHYDROLASE"/>
    <property type="match status" value="1"/>
</dbReference>
<dbReference type="GO" id="GO:0046872">
    <property type="term" value="F:metal ion binding"/>
    <property type="evidence" value="ECO:0007669"/>
    <property type="project" value="UniProtKB-KW"/>
</dbReference>
<keyword evidence="1" id="KW-0479">Metal-binding</keyword>
<sequence>LLQGKLVDFEHKESGVSEDHLKIAFIRAAAYLSNEAEKKEFLALKNFTSLQSFNAREASHMSHTYMPVKAALIGLHWKGDYRSFIMALTKLGGDSSSNACVAGAILGCCWGYALLPRVWVEELCKHHVQWLNVKINHLLDIMG</sequence>
<evidence type="ECO:0008006" key="3">
    <source>
        <dbReference type="Google" id="ProtNLM"/>
    </source>
</evidence>
<dbReference type="InterPro" id="IPR005502">
    <property type="entry name" value="Ribosyl_crysJ1"/>
</dbReference>
<evidence type="ECO:0000313" key="2">
    <source>
        <dbReference type="EMBL" id="CEK48689.1"/>
    </source>
</evidence>
<dbReference type="Gene3D" id="1.10.4080.10">
    <property type="entry name" value="ADP-ribosylation/Crystallin J1"/>
    <property type="match status" value="1"/>
</dbReference>
<dbReference type="AlphaFoldDB" id="A0A0B6XXQ4"/>
<keyword evidence="1" id="KW-0460">Magnesium</keyword>
<dbReference type="PANTHER" id="PTHR16222:SF28">
    <property type="entry name" value="ADP-RIBOSYLGLYCOHYDROLASE"/>
    <property type="match status" value="1"/>
</dbReference>
<feature type="binding site" evidence="1">
    <location>
        <position position="97"/>
    </location>
    <ligand>
        <name>Mg(2+)</name>
        <dbReference type="ChEBI" id="CHEBI:18420"/>
        <label>1</label>
    </ligand>
</feature>
<dbReference type="EMBL" id="HACG01001824">
    <property type="protein sequence ID" value="CEK48689.1"/>
    <property type="molecule type" value="Transcribed_RNA"/>
</dbReference>
<feature type="binding site" evidence="1">
    <location>
        <position position="94"/>
    </location>
    <ligand>
        <name>Mg(2+)</name>
        <dbReference type="ChEBI" id="CHEBI:18420"/>
        <label>1</label>
    </ligand>
</feature>
<dbReference type="InterPro" id="IPR050792">
    <property type="entry name" value="ADP-ribosylglycohydrolase"/>
</dbReference>
<proteinExistence type="predicted"/>
<evidence type="ECO:0000256" key="1">
    <source>
        <dbReference type="PIRSR" id="PIRSR605502-1"/>
    </source>
</evidence>
<protein>
    <recommendedName>
        <fullName evidence="3">ADP-ribosylglycohydrolase</fullName>
    </recommendedName>
</protein>
<accession>A0A0B6XXQ4</accession>
<gene>
    <name evidence="2" type="primary">ORF4868</name>
</gene>
<name>A0A0B6XXQ4_9EUPU</name>
<comment type="cofactor">
    <cofactor evidence="1">
        <name>Mg(2+)</name>
        <dbReference type="ChEBI" id="CHEBI:18420"/>
    </cofactor>
    <text evidence="1">Binds 2 magnesium ions per subunit.</text>
</comment>
<feature type="non-terminal residue" evidence="2">
    <location>
        <position position="143"/>
    </location>
</feature>
<feature type="non-terminal residue" evidence="2">
    <location>
        <position position="1"/>
    </location>
</feature>
<organism evidence="2">
    <name type="scientific">Arion vulgaris</name>
    <dbReference type="NCBI Taxonomy" id="1028688"/>
    <lineage>
        <taxon>Eukaryota</taxon>
        <taxon>Metazoa</taxon>
        <taxon>Spiralia</taxon>
        <taxon>Lophotrochozoa</taxon>
        <taxon>Mollusca</taxon>
        <taxon>Gastropoda</taxon>
        <taxon>Heterobranchia</taxon>
        <taxon>Euthyneura</taxon>
        <taxon>Panpulmonata</taxon>
        <taxon>Eupulmonata</taxon>
        <taxon>Stylommatophora</taxon>
        <taxon>Helicina</taxon>
        <taxon>Arionoidea</taxon>
        <taxon>Arionidae</taxon>
        <taxon>Arion</taxon>
    </lineage>
</organism>
<dbReference type="Pfam" id="PF03747">
    <property type="entry name" value="ADP_ribosyl_GH"/>
    <property type="match status" value="1"/>
</dbReference>
<reference evidence="2" key="1">
    <citation type="submission" date="2014-12" db="EMBL/GenBank/DDBJ databases">
        <title>Insight into the proteome of Arion vulgaris.</title>
        <authorList>
            <person name="Aradska J."/>
            <person name="Bulat T."/>
            <person name="Smidak R."/>
            <person name="Sarate P."/>
            <person name="Gangsoo J."/>
            <person name="Sialana F."/>
            <person name="Bilban M."/>
            <person name="Lubec G."/>
        </authorList>
    </citation>
    <scope>NUCLEOTIDE SEQUENCE</scope>
    <source>
        <tissue evidence="2">Skin</tissue>
    </source>
</reference>
<dbReference type="SUPFAM" id="SSF101478">
    <property type="entry name" value="ADP-ribosylglycohydrolase"/>
    <property type="match status" value="1"/>
</dbReference>
<dbReference type="InterPro" id="IPR036705">
    <property type="entry name" value="Ribosyl_crysJ1_sf"/>
</dbReference>